<comment type="caution">
    <text evidence="6">The sequence shown here is derived from an EMBL/GenBank/DDBJ whole genome shotgun (WGS) entry which is preliminary data.</text>
</comment>
<gene>
    <name evidence="6" type="ORF">DI544_02630</name>
</gene>
<dbReference type="GO" id="GO:0052689">
    <property type="term" value="F:carboxylic ester hydrolase activity"/>
    <property type="evidence" value="ECO:0007669"/>
    <property type="project" value="UniProtKB-KW"/>
</dbReference>
<dbReference type="InterPro" id="IPR029058">
    <property type="entry name" value="AB_hydrolase_fold"/>
</dbReference>
<dbReference type="Gene3D" id="3.40.50.1820">
    <property type="entry name" value="alpha/beta hydrolase"/>
    <property type="match status" value="1"/>
</dbReference>
<keyword evidence="2" id="KW-0732">Signal</keyword>
<protein>
    <submittedName>
        <fullName evidence="6">Acetylxylan esterase</fullName>
    </submittedName>
</protein>
<dbReference type="Pfam" id="PF22244">
    <property type="entry name" value="GCE_fung"/>
    <property type="match status" value="1"/>
</dbReference>
<evidence type="ECO:0000256" key="2">
    <source>
        <dbReference type="ARBA" id="ARBA00022729"/>
    </source>
</evidence>
<dbReference type="SUPFAM" id="SSF53474">
    <property type="entry name" value="alpha/beta-Hydrolases"/>
    <property type="match status" value="1"/>
</dbReference>
<evidence type="ECO:0000259" key="5">
    <source>
        <dbReference type="Pfam" id="PF22244"/>
    </source>
</evidence>
<evidence type="ECO:0000313" key="7">
    <source>
        <dbReference type="Proteomes" id="UP000249229"/>
    </source>
</evidence>
<evidence type="ECO:0000313" key="6">
    <source>
        <dbReference type="EMBL" id="PZQ63183.1"/>
    </source>
</evidence>
<keyword evidence="3" id="KW-0378">Hydrolase</keyword>
<evidence type="ECO:0000256" key="3">
    <source>
        <dbReference type="ARBA" id="ARBA00022801"/>
    </source>
</evidence>
<reference evidence="6 7" key="1">
    <citation type="submission" date="2017-08" db="EMBL/GenBank/DDBJ databases">
        <title>Infants hospitalized years apart are colonized by the same room-sourced microbial strains.</title>
        <authorList>
            <person name="Brooks B."/>
            <person name="Olm M.R."/>
            <person name="Firek B.A."/>
            <person name="Baker R."/>
            <person name="Thomas B.C."/>
            <person name="Morowitz M.J."/>
            <person name="Banfield J.F."/>
        </authorList>
    </citation>
    <scope>NUCLEOTIDE SEQUENCE [LARGE SCALE GENOMIC DNA]</scope>
    <source>
        <strain evidence="6">S2_005_001_R1_22</strain>
    </source>
</reference>
<organism evidence="6 7">
    <name type="scientific">Sphingomonas taxi</name>
    <dbReference type="NCBI Taxonomy" id="1549858"/>
    <lineage>
        <taxon>Bacteria</taxon>
        <taxon>Pseudomonadati</taxon>
        <taxon>Pseudomonadota</taxon>
        <taxon>Alphaproteobacteria</taxon>
        <taxon>Sphingomonadales</taxon>
        <taxon>Sphingomonadaceae</taxon>
        <taxon>Sphingomonas</taxon>
    </lineage>
</organism>
<evidence type="ECO:0000256" key="1">
    <source>
        <dbReference type="ARBA" id="ARBA00022487"/>
    </source>
</evidence>
<proteinExistence type="predicted"/>
<dbReference type="EMBL" id="QFQI01000001">
    <property type="protein sequence ID" value="PZQ63183.1"/>
    <property type="molecule type" value="Genomic_DNA"/>
</dbReference>
<name>A0A2W5R7J2_9SPHN</name>
<sequence>MSQVPAPLSADAARQDMMARLGIKRLSPGVSPDPRSPDAANYDEARADPWPDWPDPLTTDAGRPVTSAGQWWKVRRPEIARAYEREVYGRVPDDVPTVDWKVTVTERELVGFTPVTARRVIGHVDNSAAPGIAVDIRMVVVVPANAKGPVPLLVMYGRDDFPAPSPPSRTEHERIDAALKTLLARQDPSLRAVFEAHPAFMLHPQPPFRLPQRDAHGDYSRPEQIIAAGWGYAMLDTDTIQPDDAGALQQGIIGLTNRGRARSPEQWGALRAWAWGASRAFDFLSRDPAIDPARIGIEGVSRYGKAALVAMAFDQRFAIGLIASSGKGGTTPLRRNFGESVTSLTYGAPHWMAGNFLRYGAAAGRDIRTPGDLPVDSHELIALCAPRPLFISFGVPEAGDDRWLDHRGSLMAAVAAGRVYRLLGKQDLGLGDDYRRVSLPPVNTGLLDGALAWRQHDGGHTDTPNITHFLRWADERLRMRP</sequence>
<dbReference type="Proteomes" id="UP000249229">
    <property type="component" value="Unassembled WGS sequence"/>
</dbReference>
<dbReference type="InterPro" id="IPR054579">
    <property type="entry name" value="GCE-like_dom"/>
</dbReference>
<feature type="domain" description="4-O-methyl-glucuronoyl methylesterase-like" evidence="5">
    <location>
        <begin position="265"/>
        <end position="424"/>
    </location>
</feature>
<evidence type="ECO:0000256" key="4">
    <source>
        <dbReference type="SAM" id="MobiDB-lite"/>
    </source>
</evidence>
<accession>A0A2W5R7J2</accession>
<dbReference type="AlphaFoldDB" id="A0A2W5R7J2"/>
<feature type="region of interest" description="Disordered" evidence="4">
    <location>
        <begin position="1"/>
        <end position="67"/>
    </location>
</feature>
<keyword evidence="1" id="KW-0719">Serine esterase</keyword>